<keyword evidence="8" id="KW-1185">Reference proteome</keyword>
<sequence length="469" mass="49376">MYQNKKFSTTSLMPQRSASQAPEPRGSSAAGASTNSAGSPGGGSGGGGSAAKQRLRWTPELHDRFVDAVTQLGGPDRATPKGVLRVMGVQGLTIYHVKSHLQKYRLAKYIPESLSDGGKSDKKKNQADLLPALDATSGIQITEALRMQMEVQKRLHEQLEVQRHLQLRIEAQGKYLQKIIEEQQRVGALNNGASTTADTTTAPTTTEATQGQTGSVVETKPALPLTNEAPTSNSVPTAPVSSSSLGLTQATILTSQQPSQTQYGYETFTNPPVLEGSSVQGASKRTRMEDGAGQPVTGQLETQQVSGVTQPGGPFMQPGHIQGSCGVFHSNQSDFASGSTFSPRQGGGSFTQAPPLSQQAYSQQQSLEGVFNTQSFLPANDADTSMPSQVQGTGAQPPPDSSTSGSTRQPPKLSGELDTGSFLTNDKEATLPTSERGRGDGGPAPLPQVGMYEQWEHVGSGGHLFNQDG</sequence>
<dbReference type="InterPro" id="IPR001005">
    <property type="entry name" value="SANT/Myb"/>
</dbReference>
<dbReference type="EMBL" id="ABEU02000014">
    <property type="protein sequence ID" value="PNR41656.1"/>
    <property type="molecule type" value="Genomic_DNA"/>
</dbReference>
<evidence type="ECO:0000256" key="1">
    <source>
        <dbReference type="ARBA" id="ARBA00023015"/>
    </source>
</evidence>
<dbReference type="NCBIfam" id="TIGR01557">
    <property type="entry name" value="myb_SHAQKYF"/>
    <property type="match status" value="1"/>
</dbReference>
<organism evidence="6">
    <name type="scientific">Physcomitrium patens</name>
    <name type="common">Spreading-leaved earth moss</name>
    <name type="synonym">Physcomitrella patens</name>
    <dbReference type="NCBI Taxonomy" id="3218"/>
    <lineage>
        <taxon>Eukaryota</taxon>
        <taxon>Viridiplantae</taxon>
        <taxon>Streptophyta</taxon>
        <taxon>Embryophyta</taxon>
        <taxon>Bryophyta</taxon>
        <taxon>Bryophytina</taxon>
        <taxon>Bryopsida</taxon>
        <taxon>Funariidae</taxon>
        <taxon>Funariales</taxon>
        <taxon>Funariaceae</taxon>
        <taxon>Physcomitrium</taxon>
    </lineage>
</organism>
<evidence type="ECO:0000313" key="6">
    <source>
        <dbReference type="EMBL" id="PNR41656.1"/>
    </source>
</evidence>
<dbReference type="Gramene" id="Pp3c14_26270V3.2">
    <property type="protein sequence ID" value="Pp3c14_26270V3.2"/>
    <property type="gene ID" value="Pp3c14_26270"/>
</dbReference>
<accession>A0A2K1JK89</accession>
<dbReference type="GeneID" id="112291273"/>
<feature type="compositionally biased region" description="Low complexity" evidence="4">
    <location>
        <begin position="26"/>
        <end position="38"/>
    </location>
</feature>
<dbReference type="SUPFAM" id="SSF46689">
    <property type="entry name" value="Homeodomain-like"/>
    <property type="match status" value="1"/>
</dbReference>
<dbReference type="Pfam" id="PF00249">
    <property type="entry name" value="Myb_DNA-binding"/>
    <property type="match status" value="1"/>
</dbReference>
<dbReference type="Gene3D" id="1.10.10.60">
    <property type="entry name" value="Homeodomain-like"/>
    <property type="match status" value="1"/>
</dbReference>
<proteinExistence type="predicted"/>
<dbReference type="Gramene" id="Pp3c14_26270V3.1">
    <property type="protein sequence ID" value="Pp3c14_26270V3.1"/>
    <property type="gene ID" value="Pp3c14_26270"/>
</dbReference>
<reference evidence="6 8" key="2">
    <citation type="journal article" date="2018" name="Plant J.">
        <title>The Physcomitrella patens chromosome-scale assembly reveals moss genome structure and evolution.</title>
        <authorList>
            <person name="Lang D."/>
            <person name="Ullrich K.K."/>
            <person name="Murat F."/>
            <person name="Fuchs J."/>
            <person name="Jenkins J."/>
            <person name="Haas F.B."/>
            <person name="Piednoel M."/>
            <person name="Gundlach H."/>
            <person name="Van Bel M."/>
            <person name="Meyberg R."/>
            <person name="Vives C."/>
            <person name="Morata J."/>
            <person name="Symeonidi A."/>
            <person name="Hiss M."/>
            <person name="Muchero W."/>
            <person name="Kamisugi Y."/>
            <person name="Saleh O."/>
            <person name="Blanc G."/>
            <person name="Decker E.L."/>
            <person name="van Gessel N."/>
            <person name="Grimwood J."/>
            <person name="Hayes R.D."/>
            <person name="Graham S.W."/>
            <person name="Gunter L.E."/>
            <person name="McDaniel S.F."/>
            <person name="Hoernstein S.N.W."/>
            <person name="Larsson A."/>
            <person name="Li F.W."/>
            <person name="Perroud P.F."/>
            <person name="Phillips J."/>
            <person name="Ranjan P."/>
            <person name="Rokshar D.S."/>
            <person name="Rothfels C.J."/>
            <person name="Schneider L."/>
            <person name="Shu S."/>
            <person name="Stevenson D.W."/>
            <person name="Thummler F."/>
            <person name="Tillich M."/>
            <person name="Villarreal Aguilar J.C."/>
            <person name="Widiez T."/>
            <person name="Wong G.K."/>
            <person name="Wymore A."/>
            <person name="Zhang Y."/>
            <person name="Zimmer A.D."/>
            <person name="Quatrano R.S."/>
            <person name="Mayer K.F.X."/>
            <person name="Goodstein D."/>
            <person name="Casacuberta J.M."/>
            <person name="Vandepoele K."/>
            <person name="Reski R."/>
            <person name="Cuming A.C."/>
            <person name="Tuskan G.A."/>
            <person name="Maumus F."/>
            <person name="Salse J."/>
            <person name="Schmutz J."/>
            <person name="Rensing S.A."/>
        </authorList>
    </citation>
    <scope>NUCLEOTIDE SEQUENCE [LARGE SCALE GENOMIC DNA]</scope>
    <source>
        <strain evidence="7 8">cv. Gransden 2004</strain>
    </source>
</reference>
<dbReference type="Pfam" id="PF14379">
    <property type="entry name" value="Myb_CC_LHEQLE"/>
    <property type="match status" value="1"/>
</dbReference>
<feature type="compositionally biased region" description="Polar residues" evidence="4">
    <location>
        <begin position="377"/>
        <end position="394"/>
    </location>
</feature>
<evidence type="ECO:0000256" key="2">
    <source>
        <dbReference type="ARBA" id="ARBA00023163"/>
    </source>
</evidence>
<gene>
    <name evidence="7" type="primary">LOC112291273</name>
    <name evidence="6" type="ORF">PHYPA_019061</name>
</gene>
<feature type="domain" description="HTH myb-type" evidence="5">
    <location>
        <begin position="49"/>
        <end position="109"/>
    </location>
</feature>
<feature type="compositionally biased region" description="Basic and acidic residues" evidence="4">
    <location>
        <begin position="425"/>
        <end position="439"/>
    </location>
</feature>
<dbReference type="PROSITE" id="PS51294">
    <property type="entry name" value="HTH_MYB"/>
    <property type="match status" value="1"/>
</dbReference>
<name>A0A2K1JK89_PHYPA</name>
<feature type="compositionally biased region" description="Polar residues" evidence="4">
    <location>
        <begin position="329"/>
        <end position="343"/>
    </location>
</feature>
<feature type="compositionally biased region" description="Gly residues" evidence="4">
    <location>
        <begin position="39"/>
        <end position="49"/>
    </location>
</feature>
<dbReference type="InterPro" id="IPR009057">
    <property type="entry name" value="Homeodomain-like_sf"/>
</dbReference>
<evidence type="ECO:0000256" key="4">
    <source>
        <dbReference type="SAM" id="MobiDB-lite"/>
    </source>
</evidence>
<dbReference type="KEGG" id="ppp:112291273"/>
<dbReference type="GO" id="GO:0003700">
    <property type="term" value="F:DNA-binding transcription factor activity"/>
    <property type="evidence" value="ECO:0007669"/>
    <property type="project" value="InterPro"/>
</dbReference>
<feature type="region of interest" description="Disordered" evidence="4">
    <location>
        <begin position="308"/>
        <end position="365"/>
    </location>
</feature>
<evidence type="ECO:0000313" key="7">
    <source>
        <dbReference type="EnsemblPlants" id="Pp3c14_26270V3.1"/>
    </source>
</evidence>
<feature type="compositionally biased region" description="Low complexity" evidence="4">
    <location>
        <begin position="352"/>
        <end position="365"/>
    </location>
</feature>
<dbReference type="Proteomes" id="UP000006727">
    <property type="component" value="Chromosome 14"/>
</dbReference>
<keyword evidence="3" id="KW-0539">Nucleus</keyword>
<evidence type="ECO:0000313" key="8">
    <source>
        <dbReference type="Proteomes" id="UP000006727"/>
    </source>
</evidence>
<protein>
    <recommendedName>
        <fullName evidence="5">HTH myb-type domain-containing protein</fullName>
    </recommendedName>
</protein>
<dbReference type="InterPro" id="IPR025756">
    <property type="entry name" value="Myb_CC_LHEQLE"/>
</dbReference>
<dbReference type="PANTHER" id="PTHR31499:SF79">
    <property type="entry name" value="HTH MYB-TYPE DOMAIN-CONTAINING PROTEIN"/>
    <property type="match status" value="1"/>
</dbReference>
<dbReference type="STRING" id="3218.A0A2K1JK89"/>
<feature type="region of interest" description="Disordered" evidence="4">
    <location>
        <begin position="190"/>
        <end position="217"/>
    </location>
</feature>
<dbReference type="OrthoDB" id="551907at2759"/>
<feature type="region of interest" description="Disordered" evidence="4">
    <location>
        <begin position="377"/>
        <end position="469"/>
    </location>
</feature>
<dbReference type="EnsemblPlants" id="Pp3c14_26270V3.1">
    <property type="protein sequence ID" value="Pp3c14_26270V3.1"/>
    <property type="gene ID" value="Pp3c14_26270"/>
</dbReference>
<reference evidence="6 8" key="1">
    <citation type="journal article" date="2008" name="Science">
        <title>The Physcomitrella genome reveals evolutionary insights into the conquest of land by plants.</title>
        <authorList>
            <person name="Rensing S."/>
            <person name="Lang D."/>
            <person name="Zimmer A."/>
            <person name="Terry A."/>
            <person name="Salamov A."/>
            <person name="Shapiro H."/>
            <person name="Nishiyama T."/>
            <person name="Perroud P.-F."/>
            <person name="Lindquist E."/>
            <person name="Kamisugi Y."/>
            <person name="Tanahashi T."/>
            <person name="Sakakibara K."/>
            <person name="Fujita T."/>
            <person name="Oishi K."/>
            <person name="Shin-I T."/>
            <person name="Kuroki Y."/>
            <person name="Toyoda A."/>
            <person name="Suzuki Y."/>
            <person name="Hashimoto A."/>
            <person name="Yamaguchi K."/>
            <person name="Sugano A."/>
            <person name="Kohara Y."/>
            <person name="Fujiyama A."/>
            <person name="Anterola A."/>
            <person name="Aoki S."/>
            <person name="Ashton N."/>
            <person name="Barbazuk W.B."/>
            <person name="Barker E."/>
            <person name="Bennetzen J."/>
            <person name="Bezanilla M."/>
            <person name="Blankenship R."/>
            <person name="Cho S.H."/>
            <person name="Dutcher S."/>
            <person name="Estelle M."/>
            <person name="Fawcett J.A."/>
            <person name="Gundlach H."/>
            <person name="Hanada K."/>
            <person name="Heyl A."/>
            <person name="Hicks K.A."/>
            <person name="Hugh J."/>
            <person name="Lohr M."/>
            <person name="Mayer K."/>
            <person name="Melkozernov A."/>
            <person name="Murata T."/>
            <person name="Nelson D."/>
            <person name="Pils B."/>
            <person name="Prigge M."/>
            <person name="Reiss B."/>
            <person name="Renner T."/>
            <person name="Rombauts S."/>
            <person name="Rushton P."/>
            <person name="Sanderfoot A."/>
            <person name="Schween G."/>
            <person name="Shiu S.-H."/>
            <person name="Stueber K."/>
            <person name="Theodoulou F.L."/>
            <person name="Tu H."/>
            <person name="Van de Peer Y."/>
            <person name="Verrier P.J."/>
            <person name="Waters E."/>
            <person name="Wood A."/>
            <person name="Yang L."/>
            <person name="Cove D."/>
            <person name="Cuming A."/>
            <person name="Hasebe M."/>
            <person name="Lucas S."/>
            <person name="Mishler D.B."/>
            <person name="Reski R."/>
            <person name="Grigoriev I."/>
            <person name="Quatrano R.S."/>
            <person name="Boore J.L."/>
        </authorList>
    </citation>
    <scope>NUCLEOTIDE SEQUENCE [LARGE SCALE GENOMIC DNA]</scope>
    <source>
        <strain evidence="7 8">cv. Gransden 2004</strain>
    </source>
</reference>
<dbReference type="RefSeq" id="XP_024394212.1">
    <property type="nucleotide sequence ID" value="XM_024538444.2"/>
</dbReference>
<feature type="compositionally biased region" description="Low complexity" evidence="4">
    <location>
        <begin position="193"/>
        <end position="209"/>
    </location>
</feature>
<evidence type="ECO:0000259" key="5">
    <source>
        <dbReference type="PROSITE" id="PS51294"/>
    </source>
</evidence>
<dbReference type="PaxDb" id="3218-PP1S269_36V6.1"/>
<dbReference type="AlphaFoldDB" id="A0A2K1JK89"/>
<keyword evidence="2" id="KW-0804">Transcription</keyword>
<keyword evidence="1" id="KW-0805">Transcription regulation</keyword>
<dbReference type="EnsemblPlants" id="Pp3c14_26270V3.2">
    <property type="protein sequence ID" value="Pp3c14_26270V3.2"/>
    <property type="gene ID" value="Pp3c14_26270"/>
</dbReference>
<dbReference type="FunFam" id="1.10.10.60:FF:000002">
    <property type="entry name" value="Myb family transcription factor"/>
    <property type="match status" value="1"/>
</dbReference>
<dbReference type="GO" id="GO:0003677">
    <property type="term" value="F:DNA binding"/>
    <property type="evidence" value="ECO:0007669"/>
    <property type="project" value="InterPro"/>
</dbReference>
<dbReference type="InterPro" id="IPR006447">
    <property type="entry name" value="Myb_dom_plants"/>
</dbReference>
<feature type="compositionally biased region" description="Polar residues" evidence="4">
    <location>
        <begin position="1"/>
        <end position="20"/>
    </location>
</feature>
<dbReference type="InterPro" id="IPR046955">
    <property type="entry name" value="PHR1-like"/>
</dbReference>
<evidence type="ECO:0000256" key="3">
    <source>
        <dbReference type="ARBA" id="ARBA00023242"/>
    </source>
</evidence>
<dbReference type="PANTHER" id="PTHR31499">
    <property type="entry name" value="MYB FAMILY TRANSCRIPTION FACTOR PHL11"/>
    <property type="match status" value="1"/>
</dbReference>
<dbReference type="InterPro" id="IPR017930">
    <property type="entry name" value="Myb_dom"/>
</dbReference>
<feature type="region of interest" description="Disordered" evidence="4">
    <location>
        <begin position="1"/>
        <end position="53"/>
    </location>
</feature>
<reference evidence="7" key="3">
    <citation type="submission" date="2020-12" db="UniProtKB">
        <authorList>
            <consortium name="EnsemblPlants"/>
        </authorList>
    </citation>
    <scope>IDENTIFICATION</scope>
</reference>